<evidence type="ECO:0000256" key="10">
    <source>
        <dbReference type="RuleBase" id="RU363063"/>
    </source>
</evidence>
<gene>
    <name evidence="11" type="primary">B3GT1</name>
</gene>
<dbReference type="Gene3D" id="3.90.550.50">
    <property type="match status" value="1"/>
</dbReference>
<keyword evidence="4 11" id="KW-0808">Transferase</keyword>
<keyword evidence="8 10" id="KW-0333">Golgi apparatus</keyword>
<evidence type="ECO:0000313" key="11">
    <source>
        <dbReference type="EMBL" id="ACO15219.1"/>
    </source>
</evidence>
<dbReference type="Pfam" id="PF01762">
    <property type="entry name" value="Galactosyl_T"/>
    <property type="match status" value="1"/>
</dbReference>
<dbReference type="AlphaFoldDB" id="C1C1R6"/>
<keyword evidence="3 10" id="KW-0328">Glycosyltransferase</keyword>
<comment type="similarity">
    <text evidence="2 10">Belongs to the glycosyltransferase 31 family.</text>
</comment>
<dbReference type="EC" id="2.4.1.-" evidence="10"/>
<evidence type="ECO:0000256" key="3">
    <source>
        <dbReference type="ARBA" id="ARBA00022676"/>
    </source>
</evidence>
<protein>
    <recommendedName>
        <fullName evidence="10">Hexosyltransferase</fullName>
        <ecNumber evidence="10">2.4.1.-</ecNumber>
    </recommendedName>
</protein>
<sequence>MRQWKKKLWLLVPYALILSYLAFRFLVVSDLSDWRPDSDRHARSYISEHTSSVLSTPRIPSEGDKMDILGIAHSAPLHFQQRDAIRRTWFRDLGPSFKAVFLIGRDDKMEPSSVSLLHSEMEAFGDIIIEDFVDTYNNLTLKSILMLQFVIQMELNIKYLFKMDDDIYLNARRIPELLDMRTTTIGGFRFTQTSPTRYSTVFSYDRKWICPRWMYPSSEFPAYIGGPGYLLPGPTVPSLYHSAFTVPFIHLEDVFITGILADLNSIPRKDIASFADRSGDVCTKNLGALVFHPIRPKGMRVLHDILHGVEGADCRAGMR</sequence>
<comment type="subcellular location">
    <subcellularLocation>
        <location evidence="1 10">Golgi apparatus membrane</location>
        <topology evidence="1 10">Single-pass type II membrane protein</topology>
    </subcellularLocation>
</comment>
<evidence type="ECO:0000256" key="7">
    <source>
        <dbReference type="ARBA" id="ARBA00022989"/>
    </source>
</evidence>
<reference evidence="11" key="1">
    <citation type="submission" date="2009-03" db="EMBL/GenBank/DDBJ databases">
        <title>Caligus clemensi ESTs and full-length cDNAs.</title>
        <authorList>
            <person name="Yasuike M."/>
            <person name="von Schalburg K."/>
            <person name="Cooper G."/>
            <person name="Leong J."/>
            <person name="Jones S.R.M."/>
            <person name="Koop B.F."/>
        </authorList>
    </citation>
    <scope>NUCLEOTIDE SEQUENCE</scope>
    <source>
        <tissue evidence="11">Whole</tissue>
    </source>
</reference>
<dbReference type="PANTHER" id="PTHR11214">
    <property type="entry name" value="BETA-1,3-N-ACETYLGLUCOSAMINYLTRANSFERASE"/>
    <property type="match status" value="1"/>
</dbReference>
<proteinExistence type="evidence at transcript level"/>
<dbReference type="GO" id="GO:0000139">
    <property type="term" value="C:Golgi membrane"/>
    <property type="evidence" value="ECO:0007669"/>
    <property type="project" value="UniProtKB-SubCell"/>
</dbReference>
<keyword evidence="6" id="KW-0735">Signal-anchor</keyword>
<accession>C1C1R6</accession>
<dbReference type="GO" id="GO:0016758">
    <property type="term" value="F:hexosyltransferase activity"/>
    <property type="evidence" value="ECO:0007669"/>
    <property type="project" value="InterPro"/>
</dbReference>
<evidence type="ECO:0000256" key="2">
    <source>
        <dbReference type="ARBA" id="ARBA00008661"/>
    </source>
</evidence>
<organism evidence="11">
    <name type="scientific">Caligus clemensi</name>
    <name type="common">Sea louse</name>
    <dbReference type="NCBI Taxonomy" id="344056"/>
    <lineage>
        <taxon>Eukaryota</taxon>
        <taxon>Metazoa</taxon>
        <taxon>Ecdysozoa</taxon>
        <taxon>Arthropoda</taxon>
        <taxon>Crustacea</taxon>
        <taxon>Multicrustacea</taxon>
        <taxon>Hexanauplia</taxon>
        <taxon>Copepoda</taxon>
        <taxon>Siphonostomatoida</taxon>
        <taxon>Caligidae</taxon>
        <taxon>Caligus</taxon>
    </lineage>
</organism>
<evidence type="ECO:0000256" key="6">
    <source>
        <dbReference type="ARBA" id="ARBA00022968"/>
    </source>
</evidence>
<keyword evidence="9" id="KW-0472">Membrane</keyword>
<keyword evidence="5" id="KW-0812">Transmembrane</keyword>
<dbReference type="GO" id="GO:0006493">
    <property type="term" value="P:protein O-linked glycosylation"/>
    <property type="evidence" value="ECO:0007669"/>
    <property type="project" value="TreeGrafter"/>
</dbReference>
<evidence type="ECO:0000256" key="1">
    <source>
        <dbReference type="ARBA" id="ARBA00004323"/>
    </source>
</evidence>
<dbReference type="EMBL" id="BT080795">
    <property type="protein sequence ID" value="ACO15219.1"/>
    <property type="molecule type" value="mRNA"/>
</dbReference>
<evidence type="ECO:0000256" key="5">
    <source>
        <dbReference type="ARBA" id="ARBA00022692"/>
    </source>
</evidence>
<name>C1C1R6_CALCM</name>
<evidence type="ECO:0000256" key="4">
    <source>
        <dbReference type="ARBA" id="ARBA00022679"/>
    </source>
</evidence>
<keyword evidence="7" id="KW-1133">Transmembrane helix</keyword>
<evidence type="ECO:0000256" key="8">
    <source>
        <dbReference type="ARBA" id="ARBA00023034"/>
    </source>
</evidence>
<dbReference type="PANTHER" id="PTHR11214:SF314">
    <property type="entry name" value="HEXOSYLTRANSFERASE"/>
    <property type="match status" value="1"/>
</dbReference>
<evidence type="ECO:0000256" key="9">
    <source>
        <dbReference type="ARBA" id="ARBA00023136"/>
    </source>
</evidence>
<dbReference type="InterPro" id="IPR002659">
    <property type="entry name" value="Glyco_trans_31"/>
</dbReference>